<sequence length="109" mass="12496">MLEDSTHEIDVMLGHSLAKLDTFPEFACITREFRDFIQKEKLEENLRYLEGCLAFEELEGLSTEEYEARIKACEDEIANFKMKSLSKGKGPICCKLEHVLAKHNIVSQA</sequence>
<gene>
    <name evidence="1" type="ORF">RRG08_022728</name>
</gene>
<dbReference type="AlphaFoldDB" id="A0AAE0ZE11"/>
<comment type="caution">
    <text evidence="1">The sequence shown here is derived from an EMBL/GenBank/DDBJ whole genome shotgun (WGS) entry which is preliminary data.</text>
</comment>
<accession>A0AAE0ZE11</accession>
<name>A0AAE0ZE11_9GAST</name>
<proteinExistence type="predicted"/>
<evidence type="ECO:0000313" key="2">
    <source>
        <dbReference type="Proteomes" id="UP001283361"/>
    </source>
</evidence>
<evidence type="ECO:0000313" key="1">
    <source>
        <dbReference type="EMBL" id="KAK3767694.1"/>
    </source>
</evidence>
<protein>
    <submittedName>
        <fullName evidence="1">Uncharacterized protein</fullName>
    </submittedName>
</protein>
<organism evidence="1 2">
    <name type="scientific">Elysia crispata</name>
    <name type="common">lettuce slug</name>
    <dbReference type="NCBI Taxonomy" id="231223"/>
    <lineage>
        <taxon>Eukaryota</taxon>
        <taxon>Metazoa</taxon>
        <taxon>Spiralia</taxon>
        <taxon>Lophotrochozoa</taxon>
        <taxon>Mollusca</taxon>
        <taxon>Gastropoda</taxon>
        <taxon>Heterobranchia</taxon>
        <taxon>Euthyneura</taxon>
        <taxon>Panpulmonata</taxon>
        <taxon>Sacoglossa</taxon>
        <taxon>Placobranchoidea</taxon>
        <taxon>Plakobranchidae</taxon>
        <taxon>Elysia</taxon>
    </lineage>
</organism>
<dbReference type="Proteomes" id="UP001283361">
    <property type="component" value="Unassembled WGS sequence"/>
</dbReference>
<keyword evidence="2" id="KW-1185">Reference proteome</keyword>
<dbReference type="EMBL" id="JAWDGP010004118">
    <property type="protein sequence ID" value="KAK3767694.1"/>
    <property type="molecule type" value="Genomic_DNA"/>
</dbReference>
<reference evidence="1" key="1">
    <citation type="journal article" date="2023" name="G3 (Bethesda)">
        <title>A reference genome for the long-term kleptoplast-retaining sea slug Elysia crispata morphotype clarki.</title>
        <authorList>
            <person name="Eastman K.E."/>
            <person name="Pendleton A.L."/>
            <person name="Shaikh M.A."/>
            <person name="Suttiyut T."/>
            <person name="Ogas R."/>
            <person name="Tomko P."/>
            <person name="Gavelis G."/>
            <person name="Widhalm J.R."/>
            <person name="Wisecaver J.H."/>
        </authorList>
    </citation>
    <scope>NUCLEOTIDE SEQUENCE</scope>
    <source>
        <strain evidence="1">ECLA1</strain>
    </source>
</reference>